<feature type="region of interest" description="Disordered" evidence="11">
    <location>
        <begin position="694"/>
        <end position="751"/>
    </location>
</feature>
<keyword evidence="8 10" id="KW-0539">Nucleus</keyword>
<reference evidence="16" key="2">
    <citation type="journal article" date="2018" name="Nat. Microbiol.">
        <title>Leveraging single-cell genomics to expand the fungal tree of life.</title>
        <authorList>
            <person name="Ahrendt S.R."/>
            <person name="Quandt C.A."/>
            <person name="Ciobanu D."/>
            <person name="Clum A."/>
            <person name="Salamov A."/>
            <person name="Andreopoulos B."/>
            <person name="Cheng J.F."/>
            <person name="Woyke T."/>
            <person name="Pelin A."/>
            <person name="Henrissat B."/>
            <person name="Reynolds N.K."/>
            <person name="Benny G.L."/>
            <person name="Smith M.E."/>
            <person name="James T.Y."/>
            <person name="Grigoriev I.V."/>
        </authorList>
    </citation>
    <scope>NUCLEOTIDE SEQUENCE [LARGE SCALE GENOMIC DNA]</scope>
    <source>
        <strain evidence="16">CSF55</strain>
    </source>
</reference>
<evidence type="ECO:0000256" key="5">
    <source>
        <dbReference type="ARBA" id="ARBA00022806"/>
    </source>
</evidence>
<dbReference type="PROSITE" id="PS00847">
    <property type="entry name" value="MCM_1"/>
    <property type="match status" value="1"/>
</dbReference>
<evidence type="ECO:0000313" key="16">
    <source>
        <dbReference type="Proteomes" id="UP000281549"/>
    </source>
</evidence>
<comment type="similarity">
    <text evidence="9">Belongs to the MCM family.</text>
</comment>
<dbReference type="InterPro" id="IPR012340">
    <property type="entry name" value="NA-bd_OB-fold"/>
</dbReference>
<dbReference type="InterPro" id="IPR001208">
    <property type="entry name" value="MCM_dom"/>
</dbReference>
<keyword evidence="4 10" id="KW-0378">Hydrolase</keyword>
<feature type="compositionally biased region" description="Polar residues" evidence="11">
    <location>
        <begin position="694"/>
        <end position="725"/>
    </location>
</feature>
<feature type="region of interest" description="Disordered" evidence="11">
    <location>
        <begin position="659"/>
        <end position="678"/>
    </location>
</feature>
<dbReference type="InterPro" id="IPR008046">
    <property type="entry name" value="Mcm3"/>
</dbReference>
<dbReference type="SUPFAM" id="SSF52540">
    <property type="entry name" value="P-loop containing nucleoside triphosphate hydrolases"/>
    <property type="match status" value="1"/>
</dbReference>
<comment type="subcellular location">
    <subcellularLocation>
        <location evidence="1 10">Nucleus</location>
    </subcellularLocation>
</comment>
<dbReference type="Proteomes" id="UP000281549">
    <property type="component" value="Unassembled WGS sequence"/>
</dbReference>
<dbReference type="PRINTS" id="PR01659">
    <property type="entry name" value="MCMPROTEIN3"/>
</dbReference>
<keyword evidence="6 9" id="KW-0067">ATP-binding</keyword>
<evidence type="ECO:0000256" key="2">
    <source>
        <dbReference type="ARBA" id="ARBA00022705"/>
    </source>
</evidence>
<evidence type="ECO:0000256" key="1">
    <source>
        <dbReference type="ARBA" id="ARBA00004123"/>
    </source>
</evidence>
<organism evidence="13 15">
    <name type="scientific">Rozella allomycis (strain CSF55)</name>
    <dbReference type="NCBI Taxonomy" id="988480"/>
    <lineage>
        <taxon>Eukaryota</taxon>
        <taxon>Fungi</taxon>
        <taxon>Fungi incertae sedis</taxon>
        <taxon>Cryptomycota</taxon>
        <taxon>Cryptomycota incertae sedis</taxon>
        <taxon>Rozella</taxon>
    </lineage>
</organism>
<dbReference type="GO" id="GO:0042555">
    <property type="term" value="C:MCM complex"/>
    <property type="evidence" value="ECO:0007669"/>
    <property type="project" value="UniProtKB-UniRule"/>
</dbReference>
<keyword evidence="2 10" id="KW-0235">DNA replication</keyword>
<dbReference type="GO" id="GO:0006279">
    <property type="term" value="P:premeiotic DNA replication"/>
    <property type="evidence" value="ECO:0007669"/>
    <property type="project" value="UniProtKB-ARBA"/>
</dbReference>
<feature type="compositionally biased region" description="Acidic residues" evidence="11">
    <location>
        <begin position="669"/>
        <end position="678"/>
    </location>
</feature>
<evidence type="ECO:0000259" key="12">
    <source>
        <dbReference type="PROSITE" id="PS50051"/>
    </source>
</evidence>
<reference evidence="13 15" key="1">
    <citation type="journal article" date="2013" name="Curr. Biol.">
        <title>Shared signatures of parasitism and phylogenomics unite Cryptomycota and microsporidia.</title>
        <authorList>
            <person name="James T.Y."/>
            <person name="Pelin A."/>
            <person name="Bonen L."/>
            <person name="Ahrendt S."/>
            <person name="Sain D."/>
            <person name="Corradi N."/>
            <person name="Stajich J.E."/>
        </authorList>
    </citation>
    <scope>NUCLEOTIDE SEQUENCE [LARGE SCALE GENOMIC DNA]</scope>
    <source>
        <strain evidence="13">CSF55</strain>
        <strain evidence="13">CSF55</strain>
    </source>
</reference>
<dbReference type="SMART" id="SM00350">
    <property type="entry name" value="MCM"/>
    <property type="match status" value="1"/>
</dbReference>
<evidence type="ECO:0000313" key="13">
    <source>
        <dbReference type="EMBL" id="EPZ34230.1"/>
    </source>
</evidence>
<comment type="subunit">
    <text evidence="10">Component of the MCM2-7 complex.</text>
</comment>
<dbReference type="EC" id="3.6.4.12" evidence="10"/>
<dbReference type="EMBL" id="ML005358">
    <property type="protein sequence ID" value="RKP18832.1"/>
    <property type="molecule type" value="Genomic_DNA"/>
</dbReference>
<dbReference type="GO" id="GO:0016787">
    <property type="term" value="F:hydrolase activity"/>
    <property type="evidence" value="ECO:0007669"/>
    <property type="project" value="UniProtKB-KW"/>
</dbReference>
<keyword evidence="3 9" id="KW-0547">Nucleotide-binding</keyword>
<gene>
    <name evidence="13" type="ORF">O9G_001843</name>
    <name evidence="14" type="ORF">ROZALSC1DRAFT_29522</name>
</gene>
<dbReference type="GO" id="GO:0005656">
    <property type="term" value="C:nuclear pre-replicative complex"/>
    <property type="evidence" value="ECO:0007669"/>
    <property type="project" value="UniProtKB-ARBA"/>
</dbReference>
<dbReference type="PANTHER" id="PTHR11630:SF46">
    <property type="entry name" value="DNA REPLICATION LICENSING FACTOR MCM3-RELATED"/>
    <property type="match status" value="1"/>
</dbReference>
<sequence>MQTLDEQFQAHSDFFRQFLDNQSSPVDGPYINRIRSIVESILKDPYHTPQRFVFNLNELRSSAPEQAKNIVQNPVEYYPPFVHAVNELANSFPETALQKVSLSAGFEGTFGEMNFSPRSLNSSCLGKMVSIEGIVTSCSLVRPKMLKSAHYEPNTKTFYVQEYRDSTMLGAQGVGTSRAYPRTDEAGNVLKTVYSLSKYKEQQTVTIQEMPEKAPAGQLPRSIDVMLDEDLVDRVKPGDRVQIIGIYRAAGSSFNGIIPGVFRTIVLANNVKLIGKDVNQTVITDKDIQNIKKMGKRRDIFEIMSKSLAPSIYGHEYIKKALLLFLLGGFEKNLENGTHLRGDINIMMVGDPSTAKSQLLRFVLNIAPLAIATTGRGSSGVGLTAAVVSDKETGERRLEAGAMVLADRGIVCIDEFDKMSEVDRVAIHEVMEQQTVTIAKAGIHATLNARCSVLAAANPVFGQYRENLSPQDNIRLPDSLLSRFDLMFIVLDEMNPNRDREISSHVLNMHRYLPPGVDEGTPLDESVYARDELDDDVQLSETPVFQKYNNKSEDNSEFLSVPFIKRYIHYAKARVVPILTKEASEFISNAYAEFRQKREDPDQARTFPVTPRTLETLIRLATAHAKIRLSSAVEKKDAKIAVELIEFCLYKKVIKNQKKKKKNNVHSSDEEDANIEEDDDDEFAITNVTSRLRSQTIQDKTQSTAQVSMEQGTAPIKSSAQSTVDEFSLPREESQPFTGETLPRETQDQSTMELDLTVSTQTMNTLLDALNQVKEDSGVSVTLDELMEKLKGSISLNDVKLALTELERDNKIMFRDDMIFFIS</sequence>
<dbReference type="Proteomes" id="UP000030755">
    <property type="component" value="Unassembled WGS sequence"/>
</dbReference>
<dbReference type="FunFam" id="3.40.50.300:FF:000234">
    <property type="entry name" value="DNA helicase"/>
    <property type="match status" value="1"/>
</dbReference>
<keyword evidence="15" id="KW-1185">Reference proteome</keyword>
<dbReference type="EMBL" id="KE560971">
    <property type="protein sequence ID" value="EPZ34230.1"/>
    <property type="molecule type" value="Genomic_DNA"/>
</dbReference>
<dbReference type="InterPro" id="IPR027417">
    <property type="entry name" value="P-loop_NTPase"/>
</dbReference>
<dbReference type="PRINTS" id="PR01657">
    <property type="entry name" value="MCMFAMILY"/>
</dbReference>
<reference evidence="14" key="3">
    <citation type="submission" date="2018-08" db="EMBL/GenBank/DDBJ databases">
        <title>Leveraging single-cell genomics to expand the Fungal Tree of Life.</title>
        <authorList>
            <consortium name="DOE Joint Genome Institute"/>
            <person name="Ahrendt S.R."/>
            <person name="Quandt C.A."/>
            <person name="Ciobanu D."/>
            <person name="Clum A."/>
            <person name="Salamov A."/>
            <person name="Andreopoulos B."/>
            <person name="Cheng J.-F."/>
            <person name="Woyke T."/>
            <person name="Pelin A."/>
            <person name="Henrissat B."/>
            <person name="Reynolds N."/>
            <person name="Benny G.L."/>
            <person name="Smith M.E."/>
            <person name="James T.Y."/>
            <person name="Grigoriev I.V."/>
        </authorList>
    </citation>
    <scope>NUCLEOTIDE SEQUENCE</scope>
    <source>
        <strain evidence="14">CSF55</strain>
    </source>
</reference>
<dbReference type="GO" id="GO:0000727">
    <property type="term" value="P:double-strand break repair via break-induced replication"/>
    <property type="evidence" value="ECO:0007669"/>
    <property type="project" value="TreeGrafter"/>
</dbReference>
<evidence type="ECO:0000313" key="14">
    <source>
        <dbReference type="EMBL" id="RKP18832.1"/>
    </source>
</evidence>
<dbReference type="STRING" id="988480.A0A075AVQ8"/>
<evidence type="ECO:0000256" key="3">
    <source>
        <dbReference type="ARBA" id="ARBA00022741"/>
    </source>
</evidence>
<dbReference type="GO" id="GO:0003697">
    <property type="term" value="F:single-stranded DNA binding"/>
    <property type="evidence" value="ECO:0007669"/>
    <property type="project" value="TreeGrafter"/>
</dbReference>
<dbReference type="Gene3D" id="2.20.28.10">
    <property type="match status" value="1"/>
</dbReference>
<dbReference type="InterPro" id="IPR033762">
    <property type="entry name" value="MCM_OB"/>
</dbReference>
<evidence type="ECO:0000256" key="6">
    <source>
        <dbReference type="ARBA" id="ARBA00022840"/>
    </source>
</evidence>
<evidence type="ECO:0000256" key="9">
    <source>
        <dbReference type="RuleBase" id="RU004070"/>
    </source>
</evidence>
<dbReference type="OMA" id="EANHIMV"/>
<evidence type="ECO:0000256" key="4">
    <source>
        <dbReference type="ARBA" id="ARBA00022801"/>
    </source>
</evidence>
<keyword evidence="7 9" id="KW-0238">DNA-binding</keyword>
<dbReference type="Pfam" id="PF00493">
    <property type="entry name" value="MCM"/>
    <property type="match status" value="1"/>
</dbReference>
<dbReference type="GO" id="GO:0043596">
    <property type="term" value="C:nuclear replication fork"/>
    <property type="evidence" value="ECO:0007669"/>
    <property type="project" value="UniProtKB-ARBA"/>
</dbReference>
<dbReference type="SUPFAM" id="SSF50249">
    <property type="entry name" value="Nucleic acid-binding proteins"/>
    <property type="match status" value="1"/>
</dbReference>
<dbReference type="GO" id="GO:1902975">
    <property type="term" value="P:mitotic DNA replication initiation"/>
    <property type="evidence" value="ECO:0007669"/>
    <property type="project" value="TreeGrafter"/>
</dbReference>
<dbReference type="Pfam" id="PF17855">
    <property type="entry name" value="MCM_lid"/>
    <property type="match status" value="1"/>
</dbReference>
<dbReference type="Pfam" id="PF17207">
    <property type="entry name" value="MCM_OB"/>
    <property type="match status" value="1"/>
</dbReference>
<evidence type="ECO:0000256" key="7">
    <source>
        <dbReference type="ARBA" id="ARBA00023125"/>
    </source>
</evidence>
<evidence type="ECO:0000313" key="15">
    <source>
        <dbReference type="Proteomes" id="UP000030755"/>
    </source>
</evidence>
<dbReference type="PROSITE" id="PS50051">
    <property type="entry name" value="MCM_2"/>
    <property type="match status" value="1"/>
</dbReference>
<dbReference type="GO" id="GO:0031261">
    <property type="term" value="C:DNA replication preinitiation complex"/>
    <property type="evidence" value="ECO:0007669"/>
    <property type="project" value="UniProtKB-ARBA"/>
</dbReference>
<dbReference type="GO" id="GO:0006271">
    <property type="term" value="P:DNA strand elongation involved in DNA replication"/>
    <property type="evidence" value="ECO:0007669"/>
    <property type="project" value="TreeGrafter"/>
</dbReference>
<name>A0A075AVQ8_ROZAC</name>
<dbReference type="InterPro" id="IPR041562">
    <property type="entry name" value="MCM_lid"/>
</dbReference>
<dbReference type="AlphaFoldDB" id="A0A075AVQ8"/>
<dbReference type="HOGENOM" id="CLU_000995_6_0_1"/>
<comment type="function">
    <text evidence="10">Acts as component of the MCM2-7 complex (MCM complex) which is the replicative helicase essential for 'once per cell cycle' DNA replication initiation and elongation in eukaryotic cells. The active ATPase sites in the MCM2-7 ring are formed through the interaction surfaces of two neighboring subunits such that a critical structure of a conserved arginine finger motif is provided in trans relative to the ATP-binding site of the Walker A box of the adjacent subunit. The six ATPase active sites, however, are likely to contribute differentially to the complex helicase activity.</text>
</comment>
<comment type="catalytic activity">
    <reaction evidence="10">
        <text>ATP + H2O = ADP + phosphate + H(+)</text>
        <dbReference type="Rhea" id="RHEA:13065"/>
        <dbReference type="ChEBI" id="CHEBI:15377"/>
        <dbReference type="ChEBI" id="CHEBI:15378"/>
        <dbReference type="ChEBI" id="CHEBI:30616"/>
        <dbReference type="ChEBI" id="CHEBI:43474"/>
        <dbReference type="ChEBI" id="CHEBI:456216"/>
        <dbReference type="EC" id="3.6.4.12"/>
    </reaction>
</comment>
<dbReference type="GO" id="GO:0005524">
    <property type="term" value="F:ATP binding"/>
    <property type="evidence" value="ECO:0007669"/>
    <property type="project" value="UniProtKB-UniRule"/>
</dbReference>
<dbReference type="GO" id="GO:0017116">
    <property type="term" value="F:single-stranded DNA helicase activity"/>
    <property type="evidence" value="ECO:0007669"/>
    <property type="project" value="TreeGrafter"/>
</dbReference>
<feature type="domain" description="MCM C-terminal AAA(+) ATPase" evidence="12">
    <location>
        <begin position="300"/>
        <end position="506"/>
    </location>
</feature>
<dbReference type="InterPro" id="IPR031327">
    <property type="entry name" value="MCM"/>
</dbReference>
<evidence type="ECO:0000256" key="8">
    <source>
        <dbReference type="ARBA" id="ARBA00023242"/>
    </source>
</evidence>
<dbReference type="OrthoDB" id="1882346at2759"/>
<dbReference type="Gene3D" id="2.40.50.140">
    <property type="entry name" value="Nucleic acid-binding proteins"/>
    <property type="match status" value="1"/>
</dbReference>
<dbReference type="PANTHER" id="PTHR11630">
    <property type="entry name" value="DNA REPLICATION LICENSING FACTOR MCM FAMILY MEMBER"/>
    <property type="match status" value="1"/>
</dbReference>
<protein>
    <recommendedName>
        <fullName evidence="10">DNA replication licensing factor MCM3</fullName>
        <ecNumber evidence="10">3.6.4.12</ecNumber>
    </recommendedName>
</protein>
<evidence type="ECO:0000256" key="10">
    <source>
        <dbReference type="RuleBase" id="RU368061"/>
    </source>
</evidence>
<evidence type="ECO:0000256" key="11">
    <source>
        <dbReference type="SAM" id="MobiDB-lite"/>
    </source>
</evidence>
<dbReference type="Gene3D" id="3.40.50.300">
    <property type="entry name" value="P-loop containing nucleotide triphosphate hydrolases"/>
    <property type="match status" value="1"/>
</dbReference>
<dbReference type="InterPro" id="IPR018525">
    <property type="entry name" value="MCM_CS"/>
</dbReference>
<dbReference type="Gene3D" id="3.30.1640.10">
    <property type="entry name" value="mini-chromosome maintenance (MCM) complex, chain A, domain 1"/>
    <property type="match status" value="1"/>
</dbReference>
<accession>A0A075AVQ8</accession>
<proteinExistence type="inferred from homology"/>
<keyword evidence="5 10" id="KW-0347">Helicase</keyword>